<dbReference type="EMBL" id="KV417516">
    <property type="protein sequence ID" value="KZP26197.1"/>
    <property type="molecule type" value="Genomic_DNA"/>
</dbReference>
<dbReference type="Gene3D" id="1.10.489.10">
    <property type="entry name" value="Chloroperoxidase-like"/>
    <property type="match status" value="1"/>
</dbReference>
<sequence length="74" mass="8201">MGAGIPLPWLRTWIQHETFPEGWKLSRTTGLAEVARESGDGDEEMAEQWDSALSTALWDATPSTSEEEGGEHEK</sequence>
<organism evidence="1 2">
    <name type="scientific">Athelia psychrophila</name>
    <dbReference type="NCBI Taxonomy" id="1759441"/>
    <lineage>
        <taxon>Eukaryota</taxon>
        <taxon>Fungi</taxon>
        <taxon>Dikarya</taxon>
        <taxon>Basidiomycota</taxon>
        <taxon>Agaricomycotina</taxon>
        <taxon>Agaricomycetes</taxon>
        <taxon>Agaricomycetidae</taxon>
        <taxon>Atheliales</taxon>
        <taxon>Atheliaceae</taxon>
        <taxon>Athelia</taxon>
    </lineage>
</organism>
<name>A0A166PKT9_9AGAM</name>
<proteinExistence type="predicted"/>
<dbReference type="AlphaFoldDB" id="A0A166PKT9"/>
<evidence type="ECO:0000313" key="1">
    <source>
        <dbReference type="EMBL" id="KZP26197.1"/>
    </source>
</evidence>
<dbReference type="Proteomes" id="UP000076532">
    <property type="component" value="Unassembled WGS sequence"/>
</dbReference>
<dbReference type="GO" id="GO:0004601">
    <property type="term" value="F:peroxidase activity"/>
    <property type="evidence" value="ECO:0007669"/>
    <property type="project" value="InterPro"/>
</dbReference>
<evidence type="ECO:0000313" key="2">
    <source>
        <dbReference type="Proteomes" id="UP000076532"/>
    </source>
</evidence>
<dbReference type="InterPro" id="IPR036851">
    <property type="entry name" value="Chloroperoxidase-like_sf"/>
</dbReference>
<gene>
    <name evidence="1" type="ORF">FIBSPDRAFT_1040988</name>
</gene>
<reference evidence="1 2" key="1">
    <citation type="journal article" date="2016" name="Mol. Biol. Evol.">
        <title>Comparative Genomics of Early-Diverging Mushroom-Forming Fungi Provides Insights into the Origins of Lignocellulose Decay Capabilities.</title>
        <authorList>
            <person name="Nagy L.G."/>
            <person name="Riley R."/>
            <person name="Tritt A."/>
            <person name="Adam C."/>
            <person name="Daum C."/>
            <person name="Floudas D."/>
            <person name="Sun H."/>
            <person name="Yadav J.S."/>
            <person name="Pangilinan J."/>
            <person name="Larsson K.H."/>
            <person name="Matsuura K."/>
            <person name="Barry K."/>
            <person name="Labutti K."/>
            <person name="Kuo R."/>
            <person name="Ohm R.A."/>
            <person name="Bhattacharya S.S."/>
            <person name="Shirouzu T."/>
            <person name="Yoshinaga Y."/>
            <person name="Martin F.M."/>
            <person name="Grigoriev I.V."/>
            <person name="Hibbett D.S."/>
        </authorList>
    </citation>
    <scope>NUCLEOTIDE SEQUENCE [LARGE SCALE GENOMIC DNA]</scope>
    <source>
        <strain evidence="1 2">CBS 109695</strain>
    </source>
</reference>
<accession>A0A166PKT9</accession>
<keyword evidence="2" id="KW-1185">Reference proteome</keyword>
<dbReference type="OrthoDB" id="407298at2759"/>
<protein>
    <submittedName>
        <fullName evidence="1">Uncharacterized protein</fullName>
    </submittedName>
</protein>